<dbReference type="EMBL" id="JAIWYP010000002">
    <property type="protein sequence ID" value="KAH3868080.1"/>
    <property type="molecule type" value="Genomic_DNA"/>
</dbReference>
<sequence length="54" mass="6174">MSSKRGKSGFMVVRCQYVNCSHVNRVSQGYAHHVKKSRQLFKKGMPCFAINTKL</sequence>
<dbReference type="Proteomes" id="UP000828390">
    <property type="component" value="Unassembled WGS sequence"/>
</dbReference>
<keyword evidence="2" id="KW-1185">Reference proteome</keyword>
<accession>A0A9D4RJ35</accession>
<comment type="caution">
    <text evidence="1">The sequence shown here is derived from an EMBL/GenBank/DDBJ whole genome shotgun (WGS) entry which is preliminary data.</text>
</comment>
<name>A0A9D4RJ35_DREPO</name>
<protein>
    <submittedName>
        <fullName evidence="1">Uncharacterized protein</fullName>
    </submittedName>
</protein>
<dbReference type="AlphaFoldDB" id="A0A9D4RJ35"/>
<evidence type="ECO:0000313" key="2">
    <source>
        <dbReference type="Proteomes" id="UP000828390"/>
    </source>
</evidence>
<reference evidence="1" key="2">
    <citation type="submission" date="2020-11" db="EMBL/GenBank/DDBJ databases">
        <authorList>
            <person name="McCartney M.A."/>
            <person name="Auch B."/>
            <person name="Kono T."/>
            <person name="Mallez S."/>
            <person name="Becker A."/>
            <person name="Gohl D.M."/>
            <person name="Silverstein K.A.T."/>
            <person name="Koren S."/>
            <person name="Bechman K.B."/>
            <person name="Herman A."/>
            <person name="Abrahante J.E."/>
            <person name="Garbe J."/>
        </authorList>
    </citation>
    <scope>NUCLEOTIDE SEQUENCE</scope>
    <source>
        <strain evidence="1">Duluth1</strain>
        <tissue evidence="1">Whole animal</tissue>
    </source>
</reference>
<reference evidence="1" key="1">
    <citation type="journal article" date="2019" name="bioRxiv">
        <title>The Genome of the Zebra Mussel, Dreissena polymorpha: A Resource for Invasive Species Research.</title>
        <authorList>
            <person name="McCartney M.A."/>
            <person name="Auch B."/>
            <person name="Kono T."/>
            <person name="Mallez S."/>
            <person name="Zhang Y."/>
            <person name="Obille A."/>
            <person name="Becker A."/>
            <person name="Abrahante J.E."/>
            <person name="Garbe J."/>
            <person name="Badalamenti J.P."/>
            <person name="Herman A."/>
            <person name="Mangelson H."/>
            <person name="Liachko I."/>
            <person name="Sullivan S."/>
            <person name="Sone E.D."/>
            <person name="Koren S."/>
            <person name="Silverstein K.A.T."/>
            <person name="Beckman K.B."/>
            <person name="Gohl D.M."/>
        </authorList>
    </citation>
    <scope>NUCLEOTIDE SEQUENCE</scope>
    <source>
        <strain evidence="1">Duluth1</strain>
        <tissue evidence="1">Whole animal</tissue>
    </source>
</reference>
<proteinExistence type="predicted"/>
<organism evidence="1 2">
    <name type="scientific">Dreissena polymorpha</name>
    <name type="common">Zebra mussel</name>
    <name type="synonym">Mytilus polymorpha</name>
    <dbReference type="NCBI Taxonomy" id="45954"/>
    <lineage>
        <taxon>Eukaryota</taxon>
        <taxon>Metazoa</taxon>
        <taxon>Spiralia</taxon>
        <taxon>Lophotrochozoa</taxon>
        <taxon>Mollusca</taxon>
        <taxon>Bivalvia</taxon>
        <taxon>Autobranchia</taxon>
        <taxon>Heteroconchia</taxon>
        <taxon>Euheterodonta</taxon>
        <taxon>Imparidentia</taxon>
        <taxon>Neoheterodontei</taxon>
        <taxon>Myida</taxon>
        <taxon>Dreissenoidea</taxon>
        <taxon>Dreissenidae</taxon>
        <taxon>Dreissena</taxon>
    </lineage>
</organism>
<gene>
    <name evidence="1" type="ORF">DPMN_031217</name>
</gene>
<evidence type="ECO:0000313" key="1">
    <source>
        <dbReference type="EMBL" id="KAH3868080.1"/>
    </source>
</evidence>